<keyword evidence="1" id="KW-1133">Transmembrane helix</keyword>
<name>A0A916NPV8_9MICO</name>
<sequence>MVDVERSPAPRPSTWARAKSLAVRALRVELRIYESLWRWAARRPKIAEGAVGFRYHRPVLTVLIIFMVLSTVEIPIVDAIVHRWPVVRITFLIIGVWGVT</sequence>
<accession>A0A916NPV8</accession>
<feature type="transmembrane region" description="Helical" evidence="1">
    <location>
        <begin position="59"/>
        <end position="81"/>
    </location>
</feature>
<keyword evidence="3" id="KW-1185">Reference proteome</keyword>
<keyword evidence="1" id="KW-0812">Transmembrane</keyword>
<dbReference type="AlphaFoldDB" id="A0A916NPV8"/>
<evidence type="ECO:0000313" key="2">
    <source>
        <dbReference type="EMBL" id="CAG7617949.1"/>
    </source>
</evidence>
<proteinExistence type="predicted"/>
<dbReference type="EMBL" id="CAJVAP010000029">
    <property type="protein sequence ID" value="CAG7617949.1"/>
    <property type="molecule type" value="Genomic_DNA"/>
</dbReference>
<reference evidence="2" key="1">
    <citation type="submission" date="2021-06" db="EMBL/GenBank/DDBJ databases">
        <authorList>
            <person name="Criscuolo A."/>
        </authorList>
    </citation>
    <scope>NUCLEOTIDE SEQUENCE</scope>
    <source>
        <strain evidence="2">CIP111803</strain>
    </source>
</reference>
<comment type="caution">
    <text evidence="2">The sequence shown here is derived from an EMBL/GenBank/DDBJ whole genome shotgun (WGS) entry which is preliminary data.</text>
</comment>
<gene>
    <name evidence="2" type="ORF">LEUCIP111803_02156</name>
</gene>
<dbReference type="Proteomes" id="UP000693892">
    <property type="component" value="Unassembled WGS sequence"/>
</dbReference>
<organism evidence="2 3">
    <name type="scientific">Leucobacter soli</name>
    <dbReference type="NCBI Taxonomy" id="2812850"/>
    <lineage>
        <taxon>Bacteria</taxon>
        <taxon>Bacillati</taxon>
        <taxon>Actinomycetota</taxon>
        <taxon>Actinomycetes</taxon>
        <taxon>Micrococcales</taxon>
        <taxon>Microbacteriaceae</taxon>
        <taxon>Leucobacter</taxon>
    </lineage>
</organism>
<evidence type="ECO:0000313" key="3">
    <source>
        <dbReference type="Proteomes" id="UP000693892"/>
    </source>
</evidence>
<evidence type="ECO:0000256" key="1">
    <source>
        <dbReference type="SAM" id="Phobius"/>
    </source>
</evidence>
<keyword evidence="1" id="KW-0472">Membrane</keyword>
<protein>
    <submittedName>
        <fullName evidence="2">Uncharacterized protein</fullName>
    </submittedName>
</protein>
<dbReference type="RefSeq" id="WP_218116088.1">
    <property type="nucleotide sequence ID" value="NZ_CAJVAP010000029.1"/>
</dbReference>